<protein>
    <submittedName>
        <fullName evidence="1">Uncharacterized protein</fullName>
    </submittedName>
</protein>
<dbReference type="Proteomes" id="UP001249851">
    <property type="component" value="Unassembled WGS sequence"/>
</dbReference>
<gene>
    <name evidence="1" type="ORF">P5673_017907</name>
</gene>
<dbReference type="AlphaFoldDB" id="A0AAD9QDN9"/>
<reference evidence="1" key="2">
    <citation type="journal article" date="2023" name="Science">
        <title>Genomic signatures of disease resistance in endangered staghorn corals.</title>
        <authorList>
            <person name="Vollmer S.V."/>
            <person name="Selwyn J.D."/>
            <person name="Despard B.A."/>
            <person name="Roesel C.L."/>
        </authorList>
    </citation>
    <scope>NUCLEOTIDE SEQUENCE</scope>
    <source>
        <strain evidence="1">K2</strain>
    </source>
</reference>
<proteinExistence type="predicted"/>
<dbReference type="EMBL" id="JARQWQ010000040">
    <property type="protein sequence ID" value="KAK2559305.1"/>
    <property type="molecule type" value="Genomic_DNA"/>
</dbReference>
<comment type="caution">
    <text evidence="1">The sequence shown here is derived from an EMBL/GenBank/DDBJ whole genome shotgun (WGS) entry which is preliminary data.</text>
</comment>
<reference evidence="1" key="1">
    <citation type="journal article" date="2023" name="G3 (Bethesda)">
        <title>Whole genome assembly and annotation of the endangered Caribbean coral Acropora cervicornis.</title>
        <authorList>
            <person name="Selwyn J.D."/>
            <person name="Vollmer S.V."/>
        </authorList>
    </citation>
    <scope>NUCLEOTIDE SEQUENCE</scope>
    <source>
        <strain evidence="1">K2</strain>
    </source>
</reference>
<keyword evidence="2" id="KW-1185">Reference proteome</keyword>
<organism evidence="1 2">
    <name type="scientific">Acropora cervicornis</name>
    <name type="common">Staghorn coral</name>
    <dbReference type="NCBI Taxonomy" id="6130"/>
    <lineage>
        <taxon>Eukaryota</taxon>
        <taxon>Metazoa</taxon>
        <taxon>Cnidaria</taxon>
        <taxon>Anthozoa</taxon>
        <taxon>Hexacorallia</taxon>
        <taxon>Scleractinia</taxon>
        <taxon>Astrocoeniina</taxon>
        <taxon>Acroporidae</taxon>
        <taxon>Acropora</taxon>
    </lineage>
</organism>
<accession>A0AAD9QDN9</accession>
<name>A0AAD9QDN9_ACRCE</name>
<sequence length="73" mass="8415">MKHFSNFLDAIFQPFMLIRQTITPKAEISIGSRELMMALWLGQMTRRLQLNVCFGHMMAFRLHTQNVGGMGDV</sequence>
<evidence type="ECO:0000313" key="2">
    <source>
        <dbReference type="Proteomes" id="UP001249851"/>
    </source>
</evidence>
<evidence type="ECO:0000313" key="1">
    <source>
        <dbReference type="EMBL" id="KAK2559305.1"/>
    </source>
</evidence>